<evidence type="ECO:0000313" key="3">
    <source>
        <dbReference type="EnsemblPlants" id="Zm00001eb090090_P002"/>
    </source>
</evidence>
<evidence type="ECO:0000256" key="2">
    <source>
        <dbReference type="SAM" id="MobiDB-lite"/>
    </source>
</evidence>
<keyword evidence="1" id="KW-0175">Coiled coil</keyword>
<organism evidence="3 4">
    <name type="scientific">Zea mays</name>
    <name type="common">Maize</name>
    <dbReference type="NCBI Taxonomy" id="4577"/>
    <lineage>
        <taxon>Eukaryota</taxon>
        <taxon>Viridiplantae</taxon>
        <taxon>Streptophyta</taxon>
        <taxon>Embryophyta</taxon>
        <taxon>Tracheophyta</taxon>
        <taxon>Spermatophyta</taxon>
        <taxon>Magnoliopsida</taxon>
        <taxon>Liliopsida</taxon>
        <taxon>Poales</taxon>
        <taxon>Poaceae</taxon>
        <taxon>PACMAD clade</taxon>
        <taxon>Panicoideae</taxon>
        <taxon>Andropogonodae</taxon>
        <taxon>Andropogoneae</taxon>
        <taxon>Tripsacinae</taxon>
        <taxon>Zea</taxon>
    </lineage>
</organism>
<name>A0A804MJ86_MAIZE</name>
<dbReference type="AlphaFoldDB" id="A0A804MJ86"/>
<dbReference type="PANTHER" id="PTHR44042">
    <property type="entry name" value="DUPLICATED HOMEODOMAIN-LIKE SUPERFAMILY PROTEIN-RELATED"/>
    <property type="match status" value="1"/>
</dbReference>
<proteinExistence type="predicted"/>
<dbReference type="Gramene" id="Zm00001eb090090_T002">
    <property type="protein sequence ID" value="Zm00001eb090090_P002"/>
    <property type="gene ID" value="Zm00001eb090090"/>
</dbReference>
<keyword evidence="4" id="KW-1185">Reference proteome</keyword>
<feature type="region of interest" description="Disordered" evidence="2">
    <location>
        <begin position="1"/>
        <end position="151"/>
    </location>
</feature>
<feature type="compositionally biased region" description="Low complexity" evidence="2">
    <location>
        <begin position="386"/>
        <end position="404"/>
    </location>
</feature>
<sequence length="477" mass="52028">MGGQPTPPPNPNHSARTPWWRLAGAPPPPPRSACLHRHPLRSYLPEAPQGGSAPRGSKNLASPFPDLTCRLTDLNRGPDQAESSGSPTASVPGRAEEDSVAGAAPARSAGSVDDAAAVAQKDQGVDKPSSAATESSKRRKEQEQQQPAVPWAKLLSECSQGLVLTTARQHSKGAFGRSREGKGGRSAAKFEDAAIEASDGTVYFSDASTPAVPPPDLILWPFVFTFICDNHHFRNSCLYAAIYAKGHKRSRFENQIKQHNDNRAAMAKEIKSTEDEGYDDYSYEVFFRRRLFDFIVMWNATSIRNDIIRHAEENRGLLSASSFDRQLLRKELVRRVKAETRTPTQVASHAQKYFIRLNSGGKDKRRSSIHDITTVNLTDDQPPSPSQSSLITSQSNAPAPAPAAGICQVPLAPDAKRHGAGTLPFSSLNRTSVVPAYRMEFHDQQGLQCGPLHDQLLTSREQLGLLSRSSQTEANPT</sequence>
<dbReference type="PANTHER" id="PTHR44042:SF59">
    <property type="entry name" value="MYB TRANSCRIPTION FACTOR"/>
    <property type="match status" value="1"/>
</dbReference>
<feature type="compositionally biased region" description="Pro residues" evidence="2">
    <location>
        <begin position="1"/>
        <end position="11"/>
    </location>
</feature>
<feature type="region of interest" description="Disordered" evidence="2">
    <location>
        <begin position="373"/>
        <end position="405"/>
    </location>
</feature>
<reference evidence="3" key="3">
    <citation type="submission" date="2021-05" db="UniProtKB">
        <authorList>
            <consortium name="EnsemblPlants"/>
        </authorList>
    </citation>
    <scope>IDENTIFICATION</scope>
    <source>
        <strain evidence="3">cv. B73</strain>
    </source>
</reference>
<evidence type="ECO:0008006" key="5">
    <source>
        <dbReference type="Google" id="ProtNLM"/>
    </source>
</evidence>
<feature type="compositionally biased region" description="Low complexity" evidence="2">
    <location>
        <begin position="106"/>
        <end position="122"/>
    </location>
</feature>
<evidence type="ECO:0000256" key="1">
    <source>
        <dbReference type="SAM" id="Coils"/>
    </source>
</evidence>
<reference evidence="3" key="2">
    <citation type="submission" date="2019-07" db="EMBL/GenBank/DDBJ databases">
        <authorList>
            <person name="Seetharam A."/>
            <person name="Woodhouse M."/>
            <person name="Cannon E."/>
        </authorList>
    </citation>
    <scope>NUCLEOTIDE SEQUENCE [LARGE SCALE GENOMIC DNA]</scope>
    <source>
        <strain evidence="3">cv. B73</strain>
    </source>
</reference>
<feature type="coiled-coil region" evidence="1">
    <location>
        <begin position="249"/>
        <end position="276"/>
    </location>
</feature>
<dbReference type="Proteomes" id="UP000007305">
    <property type="component" value="Chromosome 2"/>
</dbReference>
<reference evidence="4" key="1">
    <citation type="submission" date="2015-12" db="EMBL/GenBank/DDBJ databases">
        <title>Update maize B73 reference genome by single molecule sequencing technologies.</title>
        <authorList>
            <consortium name="Maize Genome Sequencing Project"/>
            <person name="Ware D."/>
        </authorList>
    </citation>
    <scope>NUCLEOTIDE SEQUENCE [LARGE SCALE GENOMIC DNA]</scope>
    <source>
        <strain evidence="4">cv. B73</strain>
    </source>
</reference>
<protein>
    <recommendedName>
        <fullName evidence="5">TEA domain-containing protein</fullName>
    </recommendedName>
</protein>
<dbReference type="EnsemblPlants" id="Zm00001eb090090_T002">
    <property type="protein sequence ID" value="Zm00001eb090090_P002"/>
    <property type="gene ID" value="Zm00001eb090090"/>
</dbReference>
<evidence type="ECO:0000313" key="4">
    <source>
        <dbReference type="Proteomes" id="UP000007305"/>
    </source>
</evidence>
<accession>A0A804MJ86</accession>